<dbReference type="PANTHER" id="PTHR39640">
    <property type="entry name" value="VNG6129C"/>
    <property type="match status" value="1"/>
</dbReference>
<dbReference type="RefSeq" id="WP_188596810.1">
    <property type="nucleotide sequence ID" value="NZ_BMNL01000003.1"/>
</dbReference>
<dbReference type="AlphaFoldDB" id="A0A830GYN3"/>
<sequence>MLPLNLIRIKFTGRGQVKPRYIDEAEAEVVYDVIYAFKRGVGMRLGDVIRSIEYEGSDPRLVGGLIHLLKSRTRLEDVDEAALIRMRLDVFREAAKLYPVTRGNRGLVLSKVAEKFGSSPERVDADLLKIYDDERVIVDFKEPEAEELIREYNLSLAQALLFKALDVEVETEMSGAQSKVLLRQAKLMGLMYVAESSRNGIKLAIDGPVSAIKQTDRYGTRLAKLLPLLVGAKWSLRARIKLGDRVYYYEDSSEETRFPRPVSSDEPVFDSYMEADFYRRLLSICKEVKREPEPLVVDGRIFIPDFKVGDAYIELVGYWSPQYLERKYDKLLRLKIPIIVLVDEKLATAAWRKLPHFVVAFKDRPRITDIYRLIKNYCK</sequence>
<accession>A0A830GYN3</accession>
<name>A0A830GYN3_9CREN</name>
<evidence type="ECO:0000313" key="2">
    <source>
        <dbReference type="Proteomes" id="UP000610960"/>
    </source>
</evidence>
<gene>
    <name evidence="1" type="ORF">GCM10007981_15450</name>
</gene>
<dbReference type="Pfam" id="PF05626">
    <property type="entry name" value="DUF790"/>
    <property type="match status" value="1"/>
</dbReference>
<organism evidence="1 2">
    <name type="scientific">Thermocladium modestius</name>
    <dbReference type="NCBI Taxonomy" id="62609"/>
    <lineage>
        <taxon>Archaea</taxon>
        <taxon>Thermoproteota</taxon>
        <taxon>Thermoprotei</taxon>
        <taxon>Thermoproteales</taxon>
        <taxon>Thermoproteaceae</taxon>
        <taxon>Thermocladium</taxon>
    </lineage>
</organism>
<dbReference type="PIRSF" id="PIRSF019435">
    <property type="entry name" value="UCP019435"/>
    <property type="match status" value="1"/>
</dbReference>
<evidence type="ECO:0000313" key="1">
    <source>
        <dbReference type="EMBL" id="GGP21873.1"/>
    </source>
</evidence>
<dbReference type="PANTHER" id="PTHR39640:SF1">
    <property type="entry name" value="DUF790 FAMILY PROTEIN"/>
    <property type="match status" value="1"/>
</dbReference>
<comment type="caution">
    <text evidence="1">The sequence shown here is derived from an EMBL/GenBank/DDBJ whole genome shotgun (WGS) entry which is preliminary data.</text>
</comment>
<dbReference type="OrthoDB" id="57367at2157"/>
<reference evidence="1" key="2">
    <citation type="submission" date="2020-09" db="EMBL/GenBank/DDBJ databases">
        <authorList>
            <person name="Sun Q."/>
            <person name="Ohkuma M."/>
        </authorList>
    </citation>
    <scope>NUCLEOTIDE SEQUENCE</scope>
    <source>
        <strain evidence="1">JCM 10088</strain>
    </source>
</reference>
<reference evidence="1" key="1">
    <citation type="journal article" date="2014" name="Int. J. Syst. Evol. Microbiol.">
        <title>Complete genome sequence of Corynebacterium casei LMG S-19264T (=DSM 44701T), isolated from a smear-ripened cheese.</title>
        <authorList>
            <consortium name="US DOE Joint Genome Institute (JGI-PGF)"/>
            <person name="Walter F."/>
            <person name="Albersmeier A."/>
            <person name="Kalinowski J."/>
            <person name="Ruckert C."/>
        </authorList>
    </citation>
    <scope>NUCLEOTIDE SEQUENCE</scope>
    <source>
        <strain evidence="1">JCM 10088</strain>
    </source>
</reference>
<protein>
    <submittedName>
        <fullName evidence="1">Nuclease</fullName>
    </submittedName>
</protein>
<keyword evidence="2" id="KW-1185">Reference proteome</keyword>
<dbReference type="InterPro" id="IPR008508">
    <property type="entry name" value="Bax1"/>
</dbReference>
<proteinExistence type="predicted"/>
<dbReference type="Proteomes" id="UP000610960">
    <property type="component" value="Unassembled WGS sequence"/>
</dbReference>
<dbReference type="EMBL" id="BMNL01000003">
    <property type="protein sequence ID" value="GGP21873.1"/>
    <property type="molecule type" value="Genomic_DNA"/>
</dbReference>